<dbReference type="Pfam" id="PF06995">
    <property type="entry name" value="Phage_P2_GpU"/>
    <property type="match status" value="1"/>
</dbReference>
<dbReference type="PIRSF" id="PIRSF029208">
    <property type="entry name" value="Phage_tail_GPU"/>
    <property type="match status" value="1"/>
</dbReference>
<dbReference type="EMBL" id="CP093547">
    <property type="protein sequence ID" value="UNP28105.1"/>
    <property type="molecule type" value="Genomic_DNA"/>
</dbReference>
<evidence type="ECO:0000313" key="1">
    <source>
        <dbReference type="EMBL" id="UNP28105.1"/>
    </source>
</evidence>
<name>A0ABY3X814_9GAMM</name>
<dbReference type="RefSeq" id="WP_057943747.1">
    <property type="nucleotide sequence ID" value="NZ_CP011131.1"/>
</dbReference>
<sequence length="135" mass="14648">MMMALGTFVFSLPTLAYDQFQRSTSWRHPGSDRVGARAARQYVGPGDDTIRLSGLIAPDLTGTPISLDVLRGMANTGEVFALVEGTGMVYGGFVIGDLNETRTLLFADGAARRIEFDMTLVRADDDSELDQRGRA</sequence>
<dbReference type="Proteomes" id="UP000829194">
    <property type="component" value="Chromosome"/>
</dbReference>
<dbReference type="InterPro" id="IPR016912">
    <property type="entry name" value="Phage_P2_GpU"/>
</dbReference>
<organism evidence="1 2">
    <name type="scientific">Lysobacter gummosus</name>
    <dbReference type="NCBI Taxonomy" id="262324"/>
    <lineage>
        <taxon>Bacteria</taxon>
        <taxon>Pseudomonadati</taxon>
        <taxon>Pseudomonadota</taxon>
        <taxon>Gammaproteobacteria</taxon>
        <taxon>Lysobacterales</taxon>
        <taxon>Lysobacteraceae</taxon>
        <taxon>Lysobacter</taxon>
    </lineage>
</organism>
<proteinExistence type="predicted"/>
<protein>
    <submittedName>
        <fullName evidence="1">Phage tail protein</fullName>
    </submittedName>
</protein>
<keyword evidence="2" id="KW-1185">Reference proteome</keyword>
<dbReference type="InterPro" id="IPR009734">
    <property type="entry name" value="Myoviridae_GpU"/>
</dbReference>
<reference evidence="1 2" key="1">
    <citation type="submission" date="2022-03" db="EMBL/GenBank/DDBJ databases">
        <title>Complete genome sequence of Lysobacter capsici VKM B-2533 and Lysobacter gummosus 10.1.1, promising sources of lytic agents.</title>
        <authorList>
            <person name="Tarlachkov S.V."/>
            <person name="Kudryakova I.V."/>
            <person name="Afoshin A.S."/>
            <person name="Leontyevskaya E.A."/>
            <person name="Leontyevskaya N.V."/>
        </authorList>
    </citation>
    <scope>NUCLEOTIDE SEQUENCE [LARGE SCALE GENOMIC DNA]</scope>
    <source>
        <strain evidence="1 2">10.1.1</strain>
    </source>
</reference>
<evidence type="ECO:0000313" key="2">
    <source>
        <dbReference type="Proteomes" id="UP000829194"/>
    </source>
</evidence>
<accession>A0ABY3X814</accession>
<gene>
    <name evidence="1" type="ORF">MOV92_16575</name>
</gene>